<accession>A0A1G2DGE1</accession>
<evidence type="ECO:0008006" key="3">
    <source>
        <dbReference type="Google" id="ProtNLM"/>
    </source>
</evidence>
<comment type="caution">
    <text evidence="1">The sequence shown here is derived from an EMBL/GenBank/DDBJ whole genome shotgun (WGS) entry which is preliminary data.</text>
</comment>
<organism evidence="1 2">
    <name type="scientific">Candidatus Lloydbacteria bacterium RIFCSPLOWO2_01_FULL_50_20</name>
    <dbReference type="NCBI Taxonomy" id="1798665"/>
    <lineage>
        <taxon>Bacteria</taxon>
        <taxon>Candidatus Lloydiibacteriota</taxon>
    </lineage>
</organism>
<evidence type="ECO:0000313" key="2">
    <source>
        <dbReference type="Proteomes" id="UP000178534"/>
    </source>
</evidence>
<name>A0A1G2DGE1_9BACT</name>
<protein>
    <recommendedName>
        <fullName evidence="3">Type 4a pilus biogenesis protein PilO</fullName>
    </recommendedName>
</protein>
<dbReference type="Proteomes" id="UP000178534">
    <property type="component" value="Unassembled WGS sequence"/>
</dbReference>
<dbReference type="EMBL" id="MHLP01000029">
    <property type="protein sequence ID" value="OGZ12031.1"/>
    <property type="molecule type" value="Genomic_DNA"/>
</dbReference>
<dbReference type="STRING" id="1798665.A2942_02285"/>
<gene>
    <name evidence="1" type="ORF">A2942_02285</name>
</gene>
<proteinExistence type="predicted"/>
<sequence>MTITRYILPILVLLLAVTTYKLGIEPLYEDIHVALVKEAEVKAALVEADAAQERLNEIAKRYESFPPDAEQRLSEIIPEKVDPIRLLAETTVFLERNGFSAKSLAVSTDDNGSGEGGNTGGLYRTYLISFTIPASYDIFRTFLRTLEDSLALRDSADVSFGATSISGTRGRSPELYLYDYNVQIVGYSLR</sequence>
<reference evidence="1 2" key="1">
    <citation type="journal article" date="2016" name="Nat. Commun.">
        <title>Thousands of microbial genomes shed light on interconnected biogeochemical processes in an aquifer system.</title>
        <authorList>
            <person name="Anantharaman K."/>
            <person name="Brown C.T."/>
            <person name="Hug L.A."/>
            <person name="Sharon I."/>
            <person name="Castelle C.J."/>
            <person name="Probst A.J."/>
            <person name="Thomas B.C."/>
            <person name="Singh A."/>
            <person name="Wilkins M.J."/>
            <person name="Karaoz U."/>
            <person name="Brodie E.L."/>
            <person name="Williams K.H."/>
            <person name="Hubbard S.S."/>
            <person name="Banfield J.F."/>
        </authorList>
    </citation>
    <scope>NUCLEOTIDE SEQUENCE [LARGE SCALE GENOMIC DNA]</scope>
</reference>
<evidence type="ECO:0000313" key="1">
    <source>
        <dbReference type="EMBL" id="OGZ12031.1"/>
    </source>
</evidence>
<dbReference type="AlphaFoldDB" id="A0A1G2DGE1"/>